<dbReference type="Pfam" id="PF21556">
    <property type="entry name" value="AceES-2"/>
    <property type="match status" value="1"/>
</dbReference>
<dbReference type="Proteomes" id="UP000252519">
    <property type="component" value="Unassembled WGS sequence"/>
</dbReference>
<evidence type="ECO:0000256" key="1">
    <source>
        <dbReference type="SAM" id="SignalP"/>
    </source>
</evidence>
<dbReference type="InterPro" id="IPR008993">
    <property type="entry name" value="TIMP-like_OB-fold"/>
</dbReference>
<feature type="signal peptide" evidence="1">
    <location>
        <begin position="1"/>
        <end position="16"/>
    </location>
</feature>
<dbReference type="Gene3D" id="2.40.50.780">
    <property type="match status" value="1"/>
</dbReference>
<evidence type="ECO:0008006" key="4">
    <source>
        <dbReference type="Google" id="ProtNLM"/>
    </source>
</evidence>
<evidence type="ECO:0000313" key="2">
    <source>
        <dbReference type="EMBL" id="RCN43794.1"/>
    </source>
</evidence>
<reference evidence="2 3" key="1">
    <citation type="submission" date="2014-10" db="EMBL/GenBank/DDBJ databases">
        <title>Draft genome of the hookworm Ancylostoma caninum.</title>
        <authorList>
            <person name="Mitreva M."/>
        </authorList>
    </citation>
    <scope>NUCLEOTIDE SEQUENCE [LARGE SCALE GENOMIC DNA]</scope>
    <source>
        <strain evidence="2 3">Baltimore</strain>
    </source>
</reference>
<organism evidence="2 3">
    <name type="scientific">Ancylostoma caninum</name>
    <name type="common">Dog hookworm</name>
    <dbReference type="NCBI Taxonomy" id="29170"/>
    <lineage>
        <taxon>Eukaryota</taxon>
        <taxon>Metazoa</taxon>
        <taxon>Ecdysozoa</taxon>
        <taxon>Nematoda</taxon>
        <taxon>Chromadorea</taxon>
        <taxon>Rhabditida</taxon>
        <taxon>Rhabditina</taxon>
        <taxon>Rhabditomorpha</taxon>
        <taxon>Strongyloidea</taxon>
        <taxon>Ancylostomatidae</taxon>
        <taxon>Ancylostomatinae</taxon>
        <taxon>Ancylostoma</taxon>
    </lineage>
</organism>
<keyword evidence="1" id="KW-0732">Signal</keyword>
<dbReference type="OrthoDB" id="5899428at2759"/>
<gene>
    <name evidence="2" type="ORF">ANCCAN_10183</name>
</gene>
<protein>
    <recommendedName>
        <fullName evidence="4">Tissue inhibitor of metalloproteinase</fullName>
    </recommendedName>
</protein>
<comment type="caution">
    <text evidence="2">The sequence shown here is derived from an EMBL/GenBank/DDBJ whole genome shotgun (WGS) entry which is preliminary data.</text>
</comment>
<name>A0A368GHD8_ANCCA</name>
<proteinExistence type="predicted"/>
<keyword evidence="3" id="KW-1185">Reference proteome</keyword>
<dbReference type="SUPFAM" id="SSF50242">
    <property type="entry name" value="TIMP-like"/>
    <property type="match status" value="1"/>
</dbReference>
<sequence>MRATVIILLACATASARLYCPVTYEITKTGVDKSTFVAEVEVESNTLTKYWSGYYYDVKVKYVKLLRWWHDWLTEEKMRATLSEIIYIHSGCGVYLRPGQKYIIGCLNDEECNFAKTVDSLTPNEKVLANVQ</sequence>
<feature type="chain" id="PRO_5017008794" description="Tissue inhibitor of metalloproteinase" evidence="1">
    <location>
        <begin position="17"/>
        <end position="132"/>
    </location>
</feature>
<accession>A0A368GHD8</accession>
<dbReference type="AlphaFoldDB" id="A0A368GHD8"/>
<dbReference type="InterPro" id="IPR049084">
    <property type="entry name" value="AceES-2"/>
</dbReference>
<evidence type="ECO:0000313" key="3">
    <source>
        <dbReference type="Proteomes" id="UP000252519"/>
    </source>
</evidence>
<dbReference type="EMBL" id="JOJR01000146">
    <property type="protein sequence ID" value="RCN43794.1"/>
    <property type="molecule type" value="Genomic_DNA"/>
</dbReference>